<name>A0ABV7UGV3_9HYPH</name>
<organism evidence="5 6">
    <name type="scientific">Camelimonas fluminis</name>
    <dbReference type="NCBI Taxonomy" id="1576911"/>
    <lineage>
        <taxon>Bacteria</taxon>
        <taxon>Pseudomonadati</taxon>
        <taxon>Pseudomonadota</taxon>
        <taxon>Alphaproteobacteria</taxon>
        <taxon>Hyphomicrobiales</taxon>
        <taxon>Chelatococcaceae</taxon>
        <taxon>Camelimonas</taxon>
    </lineage>
</organism>
<dbReference type="GO" id="GO:0016787">
    <property type="term" value="F:hydrolase activity"/>
    <property type="evidence" value="ECO:0007669"/>
    <property type="project" value="UniProtKB-KW"/>
</dbReference>
<dbReference type="NCBIfam" id="TIGR01509">
    <property type="entry name" value="HAD-SF-IA-v3"/>
    <property type="match status" value="1"/>
</dbReference>
<dbReference type="InterPro" id="IPR023198">
    <property type="entry name" value="PGP-like_dom2"/>
</dbReference>
<keyword evidence="3" id="KW-0479">Metal-binding</keyword>
<dbReference type="PANTHER" id="PTHR46193">
    <property type="entry name" value="6-PHOSPHOGLUCONATE PHOSPHATASE"/>
    <property type="match status" value="1"/>
</dbReference>
<dbReference type="InterPro" id="IPR023214">
    <property type="entry name" value="HAD_sf"/>
</dbReference>
<keyword evidence="5" id="KW-0378">Hydrolase</keyword>
<dbReference type="Pfam" id="PF00702">
    <property type="entry name" value="Hydrolase"/>
    <property type="match status" value="1"/>
</dbReference>
<dbReference type="Gene3D" id="3.40.50.1000">
    <property type="entry name" value="HAD superfamily/HAD-like"/>
    <property type="match status" value="1"/>
</dbReference>
<dbReference type="SFLD" id="SFLDS00003">
    <property type="entry name" value="Haloacid_Dehalogenase"/>
    <property type="match status" value="1"/>
</dbReference>
<dbReference type="PANTHER" id="PTHR46193:SF10">
    <property type="entry name" value="6-PHOSPHOGLUCONATE PHOSPHATASE"/>
    <property type="match status" value="1"/>
</dbReference>
<evidence type="ECO:0000256" key="2">
    <source>
        <dbReference type="ARBA" id="ARBA00006171"/>
    </source>
</evidence>
<proteinExistence type="inferred from homology"/>
<comment type="caution">
    <text evidence="5">The sequence shown here is derived from an EMBL/GenBank/DDBJ whole genome shotgun (WGS) entry which is preliminary data.</text>
</comment>
<dbReference type="RefSeq" id="WP_191320500.1">
    <property type="nucleotide sequence ID" value="NZ_BNCG01000018.1"/>
</dbReference>
<keyword evidence="4" id="KW-0460">Magnesium</keyword>
<keyword evidence="6" id="KW-1185">Reference proteome</keyword>
<evidence type="ECO:0000313" key="5">
    <source>
        <dbReference type="EMBL" id="MFC3637397.1"/>
    </source>
</evidence>
<dbReference type="InterPro" id="IPR036412">
    <property type="entry name" value="HAD-like_sf"/>
</dbReference>
<dbReference type="EMBL" id="JBHRYC010000037">
    <property type="protein sequence ID" value="MFC3637397.1"/>
    <property type="molecule type" value="Genomic_DNA"/>
</dbReference>
<comment type="similarity">
    <text evidence="2">Belongs to the HAD-like hydrolase superfamily. CbbY/CbbZ/Gph/YieH family.</text>
</comment>
<gene>
    <name evidence="5" type="ORF">ACFONL_08360</name>
</gene>
<evidence type="ECO:0000256" key="4">
    <source>
        <dbReference type="ARBA" id="ARBA00022842"/>
    </source>
</evidence>
<comment type="cofactor">
    <cofactor evidence="1">
        <name>Mg(2+)</name>
        <dbReference type="ChEBI" id="CHEBI:18420"/>
    </cofactor>
</comment>
<dbReference type="SFLD" id="SFLDG01129">
    <property type="entry name" value="C1.5:_HAD__Beta-PGM__Phosphata"/>
    <property type="match status" value="1"/>
</dbReference>
<dbReference type="Proteomes" id="UP001595704">
    <property type="component" value="Unassembled WGS sequence"/>
</dbReference>
<reference evidence="6" key="1">
    <citation type="journal article" date="2019" name="Int. J. Syst. Evol. Microbiol.">
        <title>The Global Catalogue of Microorganisms (GCM) 10K type strain sequencing project: providing services to taxonomists for standard genome sequencing and annotation.</title>
        <authorList>
            <consortium name="The Broad Institute Genomics Platform"/>
            <consortium name="The Broad Institute Genome Sequencing Center for Infectious Disease"/>
            <person name="Wu L."/>
            <person name="Ma J."/>
        </authorList>
    </citation>
    <scope>NUCLEOTIDE SEQUENCE [LARGE SCALE GENOMIC DNA]</scope>
    <source>
        <strain evidence="6">KCTC 42282</strain>
    </source>
</reference>
<evidence type="ECO:0000256" key="3">
    <source>
        <dbReference type="ARBA" id="ARBA00022723"/>
    </source>
</evidence>
<dbReference type="InterPro" id="IPR006439">
    <property type="entry name" value="HAD-SF_hydro_IA"/>
</dbReference>
<dbReference type="InterPro" id="IPR051600">
    <property type="entry name" value="Beta-PGM-like"/>
</dbReference>
<evidence type="ECO:0000256" key="1">
    <source>
        <dbReference type="ARBA" id="ARBA00001946"/>
    </source>
</evidence>
<accession>A0ABV7UGV3</accession>
<sequence length="239" mass="25901">MSGPERNDFRQPLRGQPCRGLIFDFDGVIADSEIIANRVLARLVTEAGFPTRLEDSLRRYCGRRWADVARRVEADLGGPLPAGFQAQLLDETLAAFSAELTQTAGARSFIRRFAHAPRCIASSSAMPRLSHCLTLLGLEKLFRGRVISADMARRGKPAPDIFLLAAGRLRVAPRRCIVIEDSPAGVRAGCAAGMTVIGFCGGSHVRAGHAARLRAAGAHHVVASWREAARLTTRLARPR</sequence>
<dbReference type="Gene3D" id="1.10.150.240">
    <property type="entry name" value="Putative phosphatase, domain 2"/>
    <property type="match status" value="1"/>
</dbReference>
<evidence type="ECO:0000313" key="6">
    <source>
        <dbReference type="Proteomes" id="UP001595704"/>
    </source>
</evidence>
<dbReference type="SUPFAM" id="SSF56784">
    <property type="entry name" value="HAD-like"/>
    <property type="match status" value="1"/>
</dbReference>
<protein>
    <submittedName>
        <fullName evidence="5">HAD family hydrolase</fullName>
    </submittedName>
</protein>